<dbReference type="InParanoid" id="H2ASK2"/>
<feature type="transmembrane region" description="Helical" evidence="10">
    <location>
        <begin position="12"/>
        <end position="32"/>
    </location>
</feature>
<dbReference type="Proteomes" id="UP000005220">
    <property type="component" value="Chromosome 3"/>
</dbReference>
<keyword evidence="6 10" id="KW-1133">Transmembrane helix</keyword>
<dbReference type="Pfam" id="PF04573">
    <property type="entry name" value="SPC22"/>
    <property type="match status" value="1"/>
</dbReference>
<evidence type="ECO:0000256" key="5">
    <source>
        <dbReference type="ARBA" id="ARBA00022968"/>
    </source>
</evidence>
<name>H2ASK2_KAZAF</name>
<dbReference type="PIRSF" id="PIRSF016089">
    <property type="entry name" value="SPC22"/>
    <property type="match status" value="1"/>
</dbReference>
<evidence type="ECO:0000256" key="1">
    <source>
        <dbReference type="ARBA" id="ARBA00004648"/>
    </source>
</evidence>
<evidence type="ECO:0000256" key="6">
    <source>
        <dbReference type="ARBA" id="ARBA00022989"/>
    </source>
</evidence>
<evidence type="ECO:0000256" key="4">
    <source>
        <dbReference type="ARBA" id="ARBA00022824"/>
    </source>
</evidence>
<dbReference type="PANTHER" id="PTHR12804:SF0">
    <property type="entry name" value="SIGNAL PEPTIDASE COMPLEX SUBUNIT 3"/>
    <property type="match status" value="1"/>
</dbReference>
<evidence type="ECO:0000313" key="12">
    <source>
        <dbReference type="Proteomes" id="UP000005220"/>
    </source>
</evidence>
<gene>
    <name evidence="11" type="primary">KAFR0C03600</name>
    <name evidence="11" type="ORF">KAFR_0C03600</name>
</gene>
<dbReference type="GO" id="GO:0006465">
    <property type="term" value="P:signal peptide processing"/>
    <property type="evidence" value="ECO:0007669"/>
    <property type="project" value="UniProtKB-UniRule"/>
</dbReference>
<comment type="similarity">
    <text evidence="2 9">Belongs to the SPCS3 family.</text>
</comment>
<reference evidence="11 12" key="1">
    <citation type="journal article" date="2011" name="Proc. Natl. Acad. Sci. U.S.A.">
        <title>Evolutionary erosion of yeast sex chromosomes by mating-type switching accidents.</title>
        <authorList>
            <person name="Gordon J.L."/>
            <person name="Armisen D."/>
            <person name="Proux-Wera E."/>
            <person name="Oheigeartaigh S.S."/>
            <person name="Byrne K.P."/>
            <person name="Wolfe K.H."/>
        </authorList>
    </citation>
    <scope>NUCLEOTIDE SEQUENCE [LARGE SCALE GENOMIC DNA]</scope>
    <source>
        <strain evidence="12">ATCC 22294 / BCRC 22015 / CBS 2517 / CECT 1963 / NBRC 1671 / NRRL Y-8276</strain>
    </source>
</reference>
<dbReference type="GO" id="GO:0005787">
    <property type="term" value="C:signal peptidase complex"/>
    <property type="evidence" value="ECO:0007669"/>
    <property type="project" value="UniProtKB-UniRule"/>
</dbReference>
<dbReference type="FunCoup" id="H2ASK2">
    <property type="interactions" value="470"/>
</dbReference>
<accession>H2ASK2</accession>
<sequence>MFSLSQRFQVLINQAVTFSVFIIAFIVATSYIDLIYPNNVFNTGVATVNSIKPSLSLRTSRYFGSINSKPKENVRLEFDLDSDLTNLFNWNTKQVFVYLTAEYNNTKNTVINEVTFWDNIITKQEDAVLHLEKAKSKYSVWDISEQFSGKSLKFKLNWNIQPWVGPLTYGEIDTGYELVVPKKVEESSKKQRVN</sequence>
<comment type="function">
    <text evidence="8">Essential component of the signal peptidase complex (SPC) which catalyzes the cleavage of N-terminal signal sequences from nascent proteins as they are translocated into the lumen of the endoplasmic reticulum. Essential for the SPC catalytic activity, possibly by stabilizing and positioning the active center of the complex close to the lumenal surface. Essential for viability.</text>
</comment>
<keyword evidence="5" id="KW-0735">Signal-anchor</keyword>
<proteinExistence type="inferred from homology"/>
<dbReference type="AlphaFoldDB" id="H2ASK2"/>
<keyword evidence="3 10" id="KW-0812">Transmembrane</keyword>
<evidence type="ECO:0000256" key="3">
    <source>
        <dbReference type="ARBA" id="ARBA00022692"/>
    </source>
</evidence>
<dbReference type="RefSeq" id="XP_003956487.1">
    <property type="nucleotide sequence ID" value="XM_003956438.1"/>
</dbReference>
<evidence type="ECO:0000256" key="8">
    <source>
        <dbReference type="ARBA" id="ARBA00045670"/>
    </source>
</evidence>
<dbReference type="OrthoDB" id="10261524at2759"/>
<dbReference type="PANTHER" id="PTHR12804">
    <property type="entry name" value="MICROSOMAL SIGNAL PEPTIDASE 23 KD SUBUNIT SPC22/23"/>
    <property type="match status" value="1"/>
</dbReference>
<protein>
    <recommendedName>
        <fullName evidence="9">Signal peptidase subunit 3</fullName>
    </recommendedName>
</protein>
<evidence type="ECO:0000256" key="7">
    <source>
        <dbReference type="ARBA" id="ARBA00023136"/>
    </source>
</evidence>
<evidence type="ECO:0000256" key="2">
    <source>
        <dbReference type="ARBA" id="ARBA00009289"/>
    </source>
</evidence>
<dbReference type="STRING" id="1071382.H2ASK2"/>
<dbReference type="EMBL" id="HE650823">
    <property type="protein sequence ID" value="CCF57352.1"/>
    <property type="molecule type" value="Genomic_DNA"/>
</dbReference>
<dbReference type="GO" id="GO:0045047">
    <property type="term" value="P:protein targeting to ER"/>
    <property type="evidence" value="ECO:0007669"/>
    <property type="project" value="EnsemblFungi"/>
</dbReference>
<evidence type="ECO:0000256" key="10">
    <source>
        <dbReference type="SAM" id="Phobius"/>
    </source>
</evidence>
<evidence type="ECO:0000256" key="9">
    <source>
        <dbReference type="PIRNR" id="PIRNR016089"/>
    </source>
</evidence>
<keyword evidence="4 9" id="KW-0256">Endoplasmic reticulum</keyword>
<keyword evidence="7 9" id="KW-0472">Membrane</keyword>
<keyword evidence="12" id="KW-1185">Reference proteome</keyword>
<dbReference type="GeneID" id="13885271"/>
<dbReference type="InterPro" id="IPR007653">
    <property type="entry name" value="SPC3"/>
</dbReference>
<dbReference type="HOGENOM" id="CLU_068714_2_1_1"/>
<dbReference type="KEGG" id="kaf:KAFR_0C03600"/>
<organism evidence="11 12">
    <name type="scientific">Kazachstania africana (strain ATCC 22294 / BCRC 22015 / CBS 2517 / CECT 1963 / NBRC 1671 / NRRL Y-8276)</name>
    <name type="common">Yeast</name>
    <name type="synonym">Kluyveromyces africanus</name>
    <dbReference type="NCBI Taxonomy" id="1071382"/>
    <lineage>
        <taxon>Eukaryota</taxon>
        <taxon>Fungi</taxon>
        <taxon>Dikarya</taxon>
        <taxon>Ascomycota</taxon>
        <taxon>Saccharomycotina</taxon>
        <taxon>Saccharomycetes</taxon>
        <taxon>Saccharomycetales</taxon>
        <taxon>Saccharomycetaceae</taxon>
        <taxon>Kazachstania</taxon>
    </lineage>
</organism>
<comment type="subcellular location">
    <subcellularLocation>
        <location evidence="1">Endoplasmic reticulum membrane</location>
        <topology evidence="1">Single-pass type II membrane protein</topology>
    </subcellularLocation>
</comment>
<dbReference type="eggNOG" id="KOG3372">
    <property type="taxonomic scope" value="Eukaryota"/>
</dbReference>
<evidence type="ECO:0000313" key="11">
    <source>
        <dbReference type="EMBL" id="CCF57352.1"/>
    </source>
</evidence>